<dbReference type="RefSeq" id="XP_022311288.1">
    <property type="nucleotide sequence ID" value="XM_022455580.1"/>
</dbReference>
<feature type="compositionally biased region" description="Pro residues" evidence="1">
    <location>
        <begin position="342"/>
        <end position="357"/>
    </location>
</feature>
<evidence type="ECO:0000313" key="2">
    <source>
        <dbReference type="Proteomes" id="UP000694844"/>
    </source>
</evidence>
<feature type="region of interest" description="Disordered" evidence="1">
    <location>
        <begin position="124"/>
        <end position="270"/>
    </location>
</feature>
<keyword evidence="2" id="KW-1185">Reference proteome</keyword>
<evidence type="ECO:0000313" key="3">
    <source>
        <dbReference type="RefSeq" id="XP_022311288.1"/>
    </source>
</evidence>
<feature type="compositionally biased region" description="Polar residues" evidence="1">
    <location>
        <begin position="408"/>
        <end position="429"/>
    </location>
</feature>
<dbReference type="GeneID" id="111116579"/>
<gene>
    <name evidence="3" type="primary">LOC111116579</name>
</gene>
<feature type="compositionally biased region" description="Pro residues" evidence="1">
    <location>
        <begin position="143"/>
        <end position="154"/>
    </location>
</feature>
<feature type="compositionally biased region" description="Basic and acidic residues" evidence="1">
    <location>
        <begin position="124"/>
        <end position="135"/>
    </location>
</feature>
<organism evidence="2 3">
    <name type="scientific">Crassostrea virginica</name>
    <name type="common">Eastern oyster</name>
    <dbReference type="NCBI Taxonomy" id="6565"/>
    <lineage>
        <taxon>Eukaryota</taxon>
        <taxon>Metazoa</taxon>
        <taxon>Spiralia</taxon>
        <taxon>Lophotrochozoa</taxon>
        <taxon>Mollusca</taxon>
        <taxon>Bivalvia</taxon>
        <taxon>Autobranchia</taxon>
        <taxon>Pteriomorphia</taxon>
        <taxon>Ostreida</taxon>
        <taxon>Ostreoidea</taxon>
        <taxon>Ostreidae</taxon>
        <taxon>Crassostrea</taxon>
    </lineage>
</organism>
<feature type="compositionally biased region" description="Pro residues" evidence="1">
    <location>
        <begin position="37"/>
        <end position="64"/>
    </location>
</feature>
<dbReference type="Proteomes" id="UP000694844">
    <property type="component" value="Chromosome 10"/>
</dbReference>
<reference evidence="3" key="1">
    <citation type="submission" date="2025-08" db="UniProtKB">
        <authorList>
            <consortium name="RefSeq"/>
        </authorList>
    </citation>
    <scope>IDENTIFICATION</scope>
    <source>
        <tissue evidence="3">Whole sample</tissue>
    </source>
</reference>
<dbReference type="AlphaFoldDB" id="A0A8B8C6F2"/>
<feature type="region of interest" description="Disordered" evidence="1">
    <location>
        <begin position="376"/>
        <end position="443"/>
    </location>
</feature>
<feature type="compositionally biased region" description="Low complexity" evidence="1">
    <location>
        <begin position="228"/>
        <end position="237"/>
    </location>
</feature>
<protein>
    <submittedName>
        <fullName evidence="3">Formin-like protein 5</fullName>
    </submittedName>
</protein>
<feature type="region of interest" description="Disordered" evidence="1">
    <location>
        <begin position="13"/>
        <end position="67"/>
    </location>
</feature>
<feature type="compositionally biased region" description="Pro residues" evidence="1">
    <location>
        <begin position="184"/>
        <end position="201"/>
    </location>
</feature>
<dbReference type="PANTHER" id="PTHR48125">
    <property type="entry name" value="LP07818P1"/>
    <property type="match status" value="1"/>
</dbReference>
<feature type="compositionally biased region" description="Low complexity" evidence="1">
    <location>
        <begin position="376"/>
        <end position="389"/>
    </location>
</feature>
<dbReference type="KEGG" id="cvn:111116579"/>
<dbReference type="PANTHER" id="PTHR48125:SF12">
    <property type="entry name" value="AT HOOK TRANSCRIPTION FACTOR FAMILY-RELATED"/>
    <property type="match status" value="1"/>
</dbReference>
<sequence>MVGDAQSQEFLLGYTPEGTYEIIARPVRGPVRAYRPRSPPPPQPPRPPRTPSPPPPPPPRPPRPAQRQVWIPVSDGCFAMANGCTVRNNYTGRITIKTDGQGTREIKEEPLDPGFQQRFKDLEEGFTKVKEDLGKKKNSAGVVPPPRPPPPKTPPTTTIVKENEGEWLTTQRPLTSTPRRPPRWVSPPPQPQRPETPPPPYQGIVVTERPRTPPPPYGEVSVRQDGDVVQVVARPVVPSAPPRDEGYGSASSSSSSTGRGAIRPHSVSPFLRSVRQRLMDEGEEEIDLEAISCLLDFASREQRTPTRNLTSTTVSTFTVNEPSGLSSSESKIMVRTFAVSPPTTPAPAPRPERPPPIISSQLRHTCHSCVRPRALRGAPPAAASGAPPAQDNNEEEIELPDIPDTPASPATSDITDQMRSTCRNKSTWTPMRGRGPSQILRRPPVTRPRTMKCVFLPLGARKSRGPSYGVDASYATRRTTITPCGASNARTPPGVVYVFGGI</sequence>
<accession>A0A8B8C6F2</accession>
<feature type="compositionally biased region" description="Acidic residues" evidence="1">
    <location>
        <begin position="392"/>
        <end position="401"/>
    </location>
</feature>
<proteinExistence type="predicted"/>
<feature type="region of interest" description="Disordered" evidence="1">
    <location>
        <begin position="340"/>
        <end position="359"/>
    </location>
</feature>
<feature type="compositionally biased region" description="Low complexity" evidence="1">
    <location>
        <begin position="169"/>
        <end position="178"/>
    </location>
</feature>
<evidence type="ECO:0000256" key="1">
    <source>
        <dbReference type="SAM" id="MobiDB-lite"/>
    </source>
</evidence>
<name>A0A8B8C6F2_CRAVI</name>